<reference evidence="3 4" key="1">
    <citation type="submission" date="2020-04" db="EMBL/GenBank/DDBJ databases">
        <title>Flammeovirga sp. SR4, a novel species isolated from seawater.</title>
        <authorList>
            <person name="Wang X."/>
        </authorList>
    </citation>
    <scope>NUCLEOTIDE SEQUENCE [LARGE SCALE GENOMIC DNA]</scope>
    <source>
        <strain evidence="3 4">SR4</strain>
    </source>
</reference>
<keyword evidence="2" id="KW-1133">Transmembrane helix</keyword>
<evidence type="ECO:0000313" key="4">
    <source>
        <dbReference type="Proteomes" id="UP000585050"/>
    </source>
</evidence>
<keyword evidence="2" id="KW-0472">Membrane</keyword>
<dbReference type="Proteomes" id="UP000585050">
    <property type="component" value="Unassembled WGS sequence"/>
</dbReference>
<sequence length="1611" mass="184681">MSNDNSKNTQQNTEEPEKTVTKKKKSIGRMIANALLYLFVSIIGLLMLLFGVVHYALNHYAEQIVGEYLLQKGIPQATNNKYSVAYEDINVQLIAGWSIHDFLSSGSITLNDVILEADSAFLVKNDSLPIGKKDNVVGINAKRITLQNISLLRALFQEEVYIGNIVFDSVTTEIHKYKTEEQAKNKPKKPEGEKFKGLQDFFDKEKKQFKRYRIGNIEINKSHVQYYDHTRKSDQEITIGEINTNINDIYLDSATLRQRLLPIHIGSFVINTKDVRLELDNAPLGISLRKLEFSTLDSSFTVFNTSLYKINNSDPALQGATIPLISLEGIDIPAFFDDSTFYARRFNISQPRVNLDLTKSTTKKKSSKKTKISLPPILKSISIDQFYLENANVPFETTKLGKREVHDFSTSLKYLYLDNYTLNRTIPAEFDFFDVRLGYQSWRLPNDHYAKVGGLYYHSKRQKLYLYSPAYKPRRQVPDSTYHAYVNANARKATLKNLDYKKFLKQPLDSIFHYQNFIVDAPSVEYWVPTHPQKKKTKTKEASPLYLGLDKALFTKGRFKLYSNKDSVYRNSVSVENINFKLDSLYLPLHDPLKFDIANADLKFYDLQLKNLGGYNFLLEETKFSTSDSSVSLHHINIANHDVQSKILQIDSHIDDIEINDIGWRNYLATDSLVLGTLFIDIPSSEMHLPLKEVNDQLESVSKQKANSSDVTKKSPLKYLRVNDFVFRKGPISVYKPDNSLLVKSTSTALEIEDFELKDKKVDWEELHFVLNGLYVPIPEIHHQARINEIRINAEKQELILDALAIVPTREEIKRENHILCGINEIKVTGLDYHMLLDIQQIDADSINIEGFRGIVSIDNSLNQTEEKVEEEIKKDSTQNNKETLKYVGIKSINLNADDLSVLIKNKEGKSSYATFYGGKFILSDVKSQPSPTRNIDKILPEDVFIKFKGLQLEGENTSFKFTSSLIIADTKGDSLILKETNITPQLGYQNVSQLDSAMALQVGDLAIKGAGFKDLIYNKKVDIDSVLGKNIYVMTPAKSKQKKVVEGESIAERVFPKEQINELLEKFTSIHIGYIDIDQSQVSFRTPKKEKSFSRLMKRQEQSEVLKRAKVNESKFNRKYERILGKKKLSNQEKKDRINSLLQDTLGFTVEVYPLVPSIVDTSLVNKQNKSLLIRSNENDIKDIHLTIKEINVNEETMQTDNQYIQIENIDASLGKNNVMLGNGMYSIAFDSLNFNTHYENIYLKNFGLIPAYSKKDFGVYSEFQTDRIEISIPDLLFRGFHIQEFLYGDTLHLNGLEVDQLSLSAYRDKSVPIDPFKKDPKMPHEIFEDVPMIFSLDTVTITDSSIDYEEFKGDIGDSRVATDSTGGKSGQFQLNDFTGQIFNITNDTAKLVKQPFTEMFVKGTLMDQGGELKMYFRIPPLDSLGTYYYEGQVGEMDLIKLNPLIERLELVKVKDGHLKRMYFKVLANDSIALGNMQFRYKNLEVDVLKDKEKKTGELKRNAFFSSVANLLIREENPRFPSMKQGHIYFERNQKKFIFNYWVKTVLSGIASTLSPLMEPNLKYETDGSSKDVLRKRTPDEIKELKMEIRYIEKNTKRKNRLKGPLKQVY</sequence>
<feature type="compositionally biased region" description="Polar residues" evidence="1">
    <location>
        <begin position="1"/>
        <end position="12"/>
    </location>
</feature>
<gene>
    <name evidence="3" type="ORF">HGP29_23145</name>
</gene>
<protein>
    <recommendedName>
        <fullName evidence="5">DUF748 domain-containing protein</fullName>
    </recommendedName>
</protein>
<evidence type="ECO:0000256" key="1">
    <source>
        <dbReference type="SAM" id="MobiDB-lite"/>
    </source>
</evidence>
<keyword evidence="4" id="KW-1185">Reference proteome</keyword>
<organism evidence="3 4">
    <name type="scientific">Flammeovirga agarivorans</name>
    <dbReference type="NCBI Taxonomy" id="2726742"/>
    <lineage>
        <taxon>Bacteria</taxon>
        <taxon>Pseudomonadati</taxon>
        <taxon>Bacteroidota</taxon>
        <taxon>Cytophagia</taxon>
        <taxon>Cytophagales</taxon>
        <taxon>Flammeovirgaceae</taxon>
        <taxon>Flammeovirga</taxon>
    </lineage>
</organism>
<comment type="caution">
    <text evidence="3">The sequence shown here is derived from an EMBL/GenBank/DDBJ whole genome shotgun (WGS) entry which is preliminary data.</text>
</comment>
<dbReference type="EMBL" id="JABAIL010000010">
    <property type="protein sequence ID" value="NLR94118.1"/>
    <property type="molecule type" value="Genomic_DNA"/>
</dbReference>
<evidence type="ECO:0000256" key="2">
    <source>
        <dbReference type="SAM" id="Phobius"/>
    </source>
</evidence>
<evidence type="ECO:0000313" key="3">
    <source>
        <dbReference type="EMBL" id="NLR94118.1"/>
    </source>
</evidence>
<feature type="region of interest" description="Disordered" evidence="1">
    <location>
        <begin position="1"/>
        <end position="22"/>
    </location>
</feature>
<feature type="transmembrane region" description="Helical" evidence="2">
    <location>
        <begin position="34"/>
        <end position="57"/>
    </location>
</feature>
<name>A0A7X8SPT9_9BACT</name>
<dbReference type="RefSeq" id="WP_168884832.1">
    <property type="nucleotide sequence ID" value="NZ_JABAIL010000010.1"/>
</dbReference>
<proteinExistence type="predicted"/>
<accession>A0A7X8SPT9</accession>
<evidence type="ECO:0008006" key="5">
    <source>
        <dbReference type="Google" id="ProtNLM"/>
    </source>
</evidence>
<keyword evidence="2" id="KW-0812">Transmembrane</keyword>